<feature type="transmembrane region" description="Helical" evidence="1">
    <location>
        <begin position="83"/>
        <end position="105"/>
    </location>
</feature>
<evidence type="ECO:0000313" key="2">
    <source>
        <dbReference type="EMBL" id="NDL55965.1"/>
    </source>
</evidence>
<dbReference type="EMBL" id="WLZY01000001">
    <property type="protein sequence ID" value="NDL55965.1"/>
    <property type="molecule type" value="Genomic_DNA"/>
</dbReference>
<keyword evidence="1" id="KW-0472">Membrane</keyword>
<proteinExistence type="predicted"/>
<evidence type="ECO:0000256" key="1">
    <source>
        <dbReference type="SAM" id="Phobius"/>
    </source>
</evidence>
<name>A0A7K3LY66_9ACTN</name>
<organism evidence="2 3">
    <name type="scientific">Phytoactinopolyspora mesophila</name>
    <dbReference type="NCBI Taxonomy" id="2650750"/>
    <lineage>
        <taxon>Bacteria</taxon>
        <taxon>Bacillati</taxon>
        <taxon>Actinomycetota</taxon>
        <taxon>Actinomycetes</taxon>
        <taxon>Jiangellales</taxon>
        <taxon>Jiangellaceae</taxon>
        <taxon>Phytoactinopolyspora</taxon>
    </lineage>
</organism>
<feature type="transmembrane region" description="Helical" evidence="1">
    <location>
        <begin position="117"/>
        <end position="136"/>
    </location>
</feature>
<keyword evidence="1" id="KW-0812">Transmembrane</keyword>
<gene>
    <name evidence="2" type="ORF">F7O44_02650</name>
</gene>
<dbReference type="Proteomes" id="UP000460435">
    <property type="component" value="Unassembled WGS sequence"/>
</dbReference>
<protein>
    <submittedName>
        <fullName evidence="2">Uncharacterized protein</fullName>
    </submittedName>
</protein>
<evidence type="ECO:0000313" key="3">
    <source>
        <dbReference type="Proteomes" id="UP000460435"/>
    </source>
</evidence>
<feature type="transmembrane region" description="Helical" evidence="1">
    <location>
        <begin position="12"/>
        <end position="32"/>
    </location>
</feature>
<accession>A0A7K3LY66</accession>
<dbReference type="AlphaFoldDB" id="A0A7K3LY66"/>
<keyword evidence="1" id="KW-1133">Transmembrane helix</keyword>
<comment type="caution">
    <text evidence="2">The sequence shown here is derived from an EMBL/GenBank/DDBJ whole genome shotgun (WGS) entry which is preliminary data.</text>
</comment>
<keyword evidence="3" id="KW-1185">Reference proteome</keyword>
<reference evidence="2 3" key="1">
    <citation type="submission" date="2019-11" db="EMBL/GenBank/DDBJ databases">
        <authorList>
            <person name="Li X.-J."/>
            <person name="Feng X.-M."/>
        </authorList>
    </citation>
    <scope>NUCLEOTIDE SEQUENCE [LARGE SCALE GENOMIC DNA]</scope>
    <source>
        <strain evidence="2 3">XMNu-373</strain>
    </source>
</reference>
<dbReference type="RefSeq" id="WP_162448617.1">
    <property type="nucleotide sequence ID" value="NZ_WLZY01000001.1"/>
</dbReference>
<feature type="transmembrane region" description="Helical" evidence="1">
    <location>
        <begin position="52"/>
        <end position="76"/>
    </location>
</feature>
<sequence length="155" mass="16043">MRPRITQRRRWIGAGIALLGAAAVAGSAYPAWYEGQGPRDWPLEQLFTASPAGTATAFWGSVAAPLAVVGLLGALGAVLRFRFILGLGWLVGSATFALWALMSIIGGNWSPDGLTAGAWLCLSGLAVLLGGILGMGPRKEGVEAPLSVFEGDPPQ</sequence>